<evidence type="ECO:0000256" key="7">
    <source>
        <dbReference type="ARBA" id="ARBA00022989"/>
    </source>
</evidence>
<keyword evidence="8 10" id="KW-0482">Metalloprotease</keyword>
<dbReference type="InterPro" id="IPR050083">
    <property type="entry name" value="HtpX_protease"/>
</dbReference>
<evidence type="ECO:0000256" key="4">
    <source>
        <dbReference type="ARBA" id="ARBA00022723"/>
    </source>
</evidence>
<dbReference type="Proteomes" id="UP001597351">
    <property type="component" value="Unassembled WGS sequence"/>
</dbReference>
<accession>A0ABW4TMF1</accession>
<evidence type="ECO:0000256" key="10">
    <source>
        <dbReference type="RuleBase" id="RU003983"/>
    </source>
</evidence>
<dbReference type="InterPro" id="IPR001915">
    <property type="entry name" value="Peptidase_M48"/>
</dbReference>
<dbReference type="Pfam" id="PF01435">
    <property type="entry name" value="Peptidase_M48"/>
    <property type="match status" value="1"/>
</dbReference>
<dbReference type="Gene3D" id="3.30.2010.10">
    <property type="entry name" value="Metalloproteases ('zincins'), catalytic domain"/>
    <property type="match status" value="1"/>
</dbReference>
<evidence type="ECO:0000256" key="2">
    <source>
        <dbReference type="ARBA" id="ARBA00022670"/>
    </source>
</evidence>
<gene>
    <name evidence="12" type="ORF">ACFSDE_07390</name>
</gene>
<comment type="similarity">
    <text evidence="10">Belongs to the peptidase M48 family.</text>
</comment>
<evidence type="ECO:0000256" key="9">
    <source>
        <dbReference type="ARBA" id="ARBA00023136"/>
    </source>
</evidence>
<evidence type="ECO:0000256" key="8">
    <source>
        <dbReference type="ARBA" id="ARBA00023049"/>
    </source>
</evidence>
<evidence type="ECO:0000256" key="3">
    <source>
        <dbReference type="ARBA" id="ARBA00022692"/>
    </source>
</evidence>
<keyword evidence="2 10" id="KW-0645">Protease</keyword>
<keyword evidence="3" id="KW-0812">Transmembrane</keyword>
<dbReference type="PANTHER" id="PTHR43221">
    <property type="entry name" value="PROTEASE HTPX"/>
    <property type="match status" value="1"/>
</dbReference>
<protein>
    <submittedName>
        <fullName evidence="12">M48 family metallopeptidase</fullName>
    </submittedName>
</protein>
<keyword evidence="6 10" id="KW-0862">Zinc</keyword>
<reference evidence="13" key="1">
    <citation type="journal article" date="2019" name="Int. J. Syst. Evol. Microbiol.">
        <title>The Global Catalogue of Microorganisms (GCM) 10K type strain sequencing project: providing services to taxonomists for standard genome sequencing and annotation.</title>
        <authorList>
            <consortium name="The Broad Institute Genomics Platform"/>
            <consortium name="The Broad Institute Genome Sequencing Center for Infectious Disease"/>
            <person name="Wu L."/>
            <person name="Ma J."/>
        </authorList>
    </citation>
    <scope>NUCLEOTIDE SEQUENCE [LARGE SCALE GENOMIC DNA]</scope>
    <source>
        <strain evidence="13">CGMCC 1.12477</strain>
    </source>
</reference>
<dbReference type="EMBL" id="JBHUGD010000003">
    <property type="protein sequence ID" value="MFD1946609.1"/>
    <property type="molecule type" value="Genomic_DNA"/>
</dbReference>
<evidence type="ECO:0000259" key="11">
    <source>
        <dbReference type="Pfam" id="PF01435"/>
    </source>
</evidence>
<keyword evidence="7" id="KW-1133">Transmembrane helix</keyword>
<keyword evidence="13" id="KW-1185">Reference proteome</keyword>
<evidence type="ECO:0000256" key="6">
    <source>
        <dbReference type="ARBA" id="ARBA00022833"/>
    </source>
</evidence>
<comment type="caution">
    <text evidence="12">The sequence shown here is derived from an EMBL/GenBank/DDBJ whole genome shotgun (WGS) entry which is preliminary data.</text>
</comment>
<keyword evidence="5 10" id="KW-0378">Hydrolase</keyword>
<proteinExistence type="inferred from homology"/>
<evidence type="ECO:0000313" key="13">
    <source>
        <dbReference type="Proteomes" id="UP001597351"/>
    </source>
</evidence>
<evidence type="ECO:0000256" key="5">
    <source>
        <dbReference type="ARBA" id="ARBA00022801"/>
    </source>
</evidence>
<dbReference type="RefSeq" id="WP_343916920.1">
    <property type="nucleotide sequence ID" value="NZ_BAAAJT010000002.1"/>
</dbReference>
<dbReference type="PANTHER" id="PTHR43221:SF3">
    <property type="entry name" value="SLL1280 PROTEIN"/>
    <property type="match status" value="1"/>
</dbReference>
<evidence type="ECO:0000313" key="12">
    <source>
        <dbReference type="EMBL" id="MFD1946609.1"/>
    </source>
</evidence>
<evidence type="ECO:0000256" key="1">
    <source>
        <dbReference type="ARBA" id="ARBA00022475"/>
    </source>
</evidence>
<organism evidence="12 13">
    <name type="scientific">Nocardioides aestuarii</name>
    <dbReference type="NCBI Taxonomy" id="252231"/>
    <lineage>
        <taxon>Bacteria</taxon>
        <taxon>Bacillati</taxon>
        <taxon>Actinomycetota</taxon>
        <taxon>Actinomycetes</taxon>
        <taxon>Propionibacteriales</taxon>
        <taxon>Nocardioidaceae</taxon>
        <taxon>Nocardioides</taxon>
    </lineage>
</organism>
<keyword evidence="4" id="KW-0479">Metal-binding</keyword>
<feature type="domain" description="Peptidase M48" evidence="11">
    <location>
        <begin position="73"/>
        <end position="268"/>
    </location>
</feature>
<name>A0ABW4TMF1_9ACTN</name>
<sequence length="346" mass="38140">MAGNTGEKRPAKSRVTLTDISSRAWEHPADKGALVALRRLKGFDKLLKTMSGLINERAVRLLYLGSAVKVDERQFADLHRSLAEVGAVLDAPELPELYVQASPMFNAMTIGLDKPIIVVDSGLLDLLDEDELRFVIGHELGHALSGHALYRTLLMRLLALTGVLSSIPLGGIGFRVITAALMEWVRKSELSADRAGLLATQEPAVAFRAHMKMASGGHLDDLDQTSFFAQGQEYDEAQDIRDAVLKLLLIENRTHPFPVSRASELRRWVDSGDYTRILGGDYPRREDDATAPVSEAAQEAARSYSEAFRDSQDVLGRLVHDVAGWLGSARTWLDDQLRRRTGTDDA</sequence>
<comment type="cofactor">
    <cofactor evidence="10">
        <name>Zn(2+)</name>
        <dbReference type="ChEBI" id="CHEBI:29105"/>
    </cofactor>
    <text evidence="10">Binds 1 zinc ion per subunit.</text>
</comment>
<dbReference type="CDD" id="cd07325">
    <property type="entry name" value="M48_Ste24p_like"/>
    <property type="match status" value="1"/>
</dbReference>
<keyword evidence="1" id="KW-1003">Cell membrane</keyword>
<keyword evidence="9" id="KW-0472">Membrane</keyword>